<reference evidence="2" key="1">
    <citation type="journal article" date="2023" name="Nat. Plants">
        <title>Single-cell RNA sequencing provides a high-resolution roadmap for understanding the multicellular compartmentation of specialized metabolism.</title>
        <authorList>
            <person name="Sun S."/>
            <person name="Shen X."/>
            <person name="Li Y."/>
            <person name="Li Y."/>
            <person name="Wang S."/>
            <person name="Li R."/>
            <person name="Zhang H."/>
            <person name="Shen G."/>
            <person name="Guo B."/>
            <person name="Wei J."/>
            <person name="Xu J."/>
            <person name="St-Pierre B."/>
            <person name="Chen S."/>
            <person name="Sun C."/>
        </authorList>
    </citation>
    <scope>NUCLEOTIDE SEQUENCE [LARGE SCALE GENOMIC DNA]</scope>
</reference>
<dbReference type="Proteomes" id="UP001060085">
    <property type="component" value="Linkage Group LG01"/>
</dbReference>
<keyword evidence="2" id="KW-1185">Reference proteome</keyword>
<proteinExistence type="predicted"/>
<evidence type="ECO:0000313" key="1">
    <source>
        <dbReference type="EMBL" id="KAI5684533.1"/>
    </source>
</evidence>
<name>A0ACC0CHT9_CATRO</name>
<accession>A0ACC0CHT9</accession>
<sequence length="1558" mass="173883">MSDEETAVAGRRRSRGAQATARADALERLKALRSGGRRSTDCSGNFQIKMEDRIYDTVDDDEYEALVAKRREEVKGFIVDDDGLGYGDEGQEEDWSHAGVTMSSEESEEESERSKRKKNNKTNLEKKEQQMTRKPSALTAAAALMGKQRISSMFTSSVFKKNKDDTKAKNLSCDSIVDDIIAEFAPDEADRERRRRRNHKLVSKSTSYIPINSNARTITGEKPVTSSVTVSAGHENNGLGDRNCEKDLPQQVSSARTSDSTTSEFSNKKDLPKESPNGKNSDRELEEDNIVDMSNCSSQENEKKFSNEVVEVKVEPVASMEDEKAFKLNAKIKEERDPALSAMAGWQAVRSAGNGTVSCSDSGEEKSEFELDSDGSLPFYILDAHEELFGANAGNLYLFGKVKSGCSYQSCCVVVKNMQRCVYAIPNTSVFRDDKIMKLEKDVQESRLSSTAFSTELHEMASELKTEMSSLLVERNVSSFTMAPVKRKYAFERSDIPHGENYVLKVNYPFKDPPLPSDLRGENFCALLGTHSSALENFLVKRKIKGPSWLSVSNFSICPVPLHISWCKLEVLVECPKGIQVSTSSKNTAEIPPAVVTAINLKTVINEKQNVNEVVSASVICCHKAKIDAPMLASEWTRKGMLSHFTVVRKLDGGIFPMGFTKEAAERNSRAGSTVIIFESSERALLNRLMIELHKLDSDILIGHNISGFDLDVLLHRFQAYKVPSSMWSKIGRLKRSVMPKLGKGKTIFGSGASLGILSCIAGRLLCDTYLCSRDLLKEVSYSLTQLTKTQLNKDRKEIAPHAIPQMFQSSESLMELIEYGETDAWLSMELMFHLSVLPLTRQLTNISGNLWGRTLQGARAQRVEYLLLHAFHARKFIVPDKLSSQVKEIRMTKRRFNSLEQEIGDADIEGTNFDNENGENDSGKTKKGPSYAGGLVLEPKKGLYDKYILLLDFNSLYPSIIQEYNICFTTVERFPDGSAPRLPSSRRAGVLPELLKNLVERRKMVKSWLKTATGLKAQQFDIQQQALKLTANSMYGCLGFSNSRFYAKPLAELITLQGREILQSTVDLVQNTLNLEVIYGDTDSIMIHSGLDDIGKAKAIAGKVIQEVNKKYRCLEIDLDGLYKRMLLLKKKKYAAIKVQFKDGMPYEVIERKGLDMVRRDWSLISKELGDFCLSQILSGGSCEDVVESIHNSLTKVQEDMRNGQIALEKYVITKTLTKAPEVYPDAKSQPHVQVALRLRKNGYVTGCSAGDTVPYIICREEGEGASTSSGIAQRARHPDELKTGNGTWMIDIDYYLAQQIHPVVSRLCAPIQGTSPARLADCLGLDSSKFQSKTTEAGNSDPSCTLFSALDDEERYQGCEPLILSCPSCSNTFTCPPLFSSICEMLSQRPTDSHAIPNFWIKMSCPKCPEEGDQGRMSPALLANQVKKQAEGFISRYYQSIMMCDDETCSCTTRSLNLRLVGDSDRGTVCPNYPCCNGRLVRKFTEADLYKQLAYFCYILDPVRCIDKAEGHMKKQVEKEVVRIRPLVELAASTVHKLRDRCAYGWIQLNDITVSI</sequence>
<organism evidence="1 2">
    <name type="scientific">Catharanthus roseus</name>
    <name type="common">Madagascar periwinkle</name>
    <name type="synonym">Vinca rosea</name>
    <dbReference type="NCBI Taxonomy" id="4058"/>
    <lineage>
        <taxon>Eukaryota</taxon>
        <taxon>Viridiplantae</taxon>
        <taxon>Streptophyta</taxon>
        <taxon>Embryophyta</taxon>
        <taxon>Tracheophyta</taxon>
        <taxon>Spermatophyta</taxon>
        <taxon>Magnoliopsida</taxon>
        <taxon>eudicotyledons</taxon>
        <taxon>Gunneridae</taxon>
        <taxon>Pentapetalae</taxon>
        <taxon>asterids</taxon>
        <taxon>lamiids</taxon>
        <taxon>Gentianales</taxon>
        <taxon>Apocynaceae</taxon>
        <taxon>Rauvolfioideae</taxon>
        <taxon>Vinceae</taxon>
        <taxon>Catharanthinae</taxon>
        <taxon>Catharanthus</taxon>
    </lineage>
</organism>
<gene>
    <name evidence="1" type="ORF">M9H77_05761</name>
</gene>
<dbReference type="EMBL" id="CM044701">
    <property type="protein sequence ID" value="KAI5684533.1"/>
    <property type="molecule type" value="Genomic_DNA"/>
</dbReference>
<evidence type="ECO:0000313" key="2">
    <source>
        <dbReference type="Proteomes" id="UP001060085"/>
    </source>
</evidence>
<protein>
    <submittedName>
        <fullName evidence="1">Uncharacterized protein</fullName>
    </submittedName>
</protein>
<comment type="caution">
    <text evidence="1">The sequence shown here is derived from an EMBL/GenBank/DDBJ whole genome shotgun (WGS) entry which is preliminary data.</text>
</comment>